<organism evidence="2 3">
    <name type="scientific">Cesiribacter andamanensis AMV16</name>
    <dbReference type="NCBI Taxonomy" id="1279009"/>
    <lineage>
        <taxon>Bacteria</taxon>
        <taxon>Pseudomonadati</taxon>
        <taxon>Bacteroidota</taxon>
        <taxon>Cytophagia</taxon>
        <taxon>Cytophagales</taxon>
        <taxon>Cesiribacteraceae</taxon>
        <taxon>Cesiribacter</taxon>
    </lineage>
</organism>
<dbReference type="AlphaFoldDB" id="M7N215"/>
<protein>
    <submittedName>
        <fullName evidence="2">Uncharacterized protein</fullName>
    </submittedName>
</protein>
<gene>
    <name evidence="2" type="ORF">ADICEAN_03522</name>
</gene>
<name>M7N215_9BACT</name>
<reference evidence="2 3" key="1">
    <citation type="journal article" date="2013" name="Genome Announc.">
        <title>Draft Genome Sequence of Cesiribacter andamanensis Strain AMV16T, Isolated from a Soil Sample from a Mud Volcano in the Andaman Islands, India.</title>
        <authorList>
            <person name="Shivaji S."/>
            <person name="Ara S."/>
            <person name="Begum Z."/>
            <person name="Srinivas T.N."/>
            <person name="Singh A."/>
            <person name="Kumar Pinnaka A."/>
        </authorList>
    </citation>
    <scope>NUCLEOTIDE SEQUENCE [LARGE SCALE GENOMIC DNA]</scope>
    <source>
        <strain evidence="2 3">AMV16</strain>
    </source>
</reference>
<dbReference type="RefSeq" id="WP_009196903.1">
    <property type="nucleotide sequence ID" value="NZ_AODQ01000123.1"/>
</dbReference>
<evidence type="ECO:0000256" key="1">
    <source>
        <dbReference type="SAM" id="Phobius"/>
    </source>
</evidence>
<comment type="caution">
    <text evidence="2">The sequence shown here is derived from an EMBL/GenBank/DDBJ whole genome shotgun (WGS) entry which is preliminary data.</text>
</comment>
<feature type="transmembrane region" description="Helical" evidence="1">
    <location>
        <begin position="34"/>
        <end position="55"/>
    </location>
</feature>
<dbReference type="Proteomes" id="UP000011910">
    <property type="component" value="Unassembled WGS sequence"/>
</dbReference>
<keyword evidence="3" id="KW-1185">Reference proteome</keyword>
<keyword evidence="1" id="KW-1133">Transmembrane helix</keyword>
<sequence>MVRIKQILFEFLELRIPTEGDDTDQQALQKQLEFGNVLILLLLLALGGLLLHLLMGF</sequence>
<accession>M7N215</accession>
<keyword evidence="1" id="KW-0812">Transmembrane</keyword>
<keyword evidence="1" id="KW-0472">Membrane</keyword>
<evidence type="ECO:0000313" key="2">
    <source>
        <dbReference type="EMBL" id="EMR01342.1"/>
    </source>
</evidence>
<proteinExistence type="predicted"/>
<evidence type="ECO:0000313" key="3">
    <source>
        <dbReference type="Proteomes" id="UP000011910"/>
    </source>
</evidence>
<dbReference type="EMBL" id="AODQ01000123">
    <property type="protein sequence ID" value="EMR01342.1"/>
    <property type="molecule type" value="Genomic_DNA"/>
</dbReference>
<dbReference type="STRING" id="1279009.ADICEAN_03522"/>